<gene>
    <name evidence="2" type="ORF">HPP92_028734</name>
    <name evidence="1" type="ORF">HPP92_028745</name>
</gene>
<protein>
    <submittedName>
        <fullName evidence="2">Uncharacterized protein</fullName>
    </submittedName>
</protein>
<comment type="caution">
    <text evidence="2">The sequence shown here is derived from an EMBL/GenBank/DDBJ whole genome shotgun (WGS) entry which is preliminary data.</text>
</comment>
<evidence type="ECO:0000313" key="3">
    <source>
        <dbReference type="Proteomes" id="UP000636800"/>
    </source>
</evidence>
<evidence type="ECO:0000313" key="4">
    <source>
        <dbReference type="Proteomes" id="UP000639772"/>
    </source>
</evidence>
<evidence type="ECO:0000313" key="1">
    <source>
        <dbReference type="EMBL" id="KAG0446614.1"/>
    </source>
</evidence>
<dbReference type="AlphaFoldDB" id="A0A835P703"/>
<dbReference type="Proteomes" id="UP000636800">
    <property type="component" value="Unassembled WGS sequence"/>
</dbReference>
<reference evidence="3 4" key="1">
    <citation type="journal article" date="2020" name="Nat. Food">
        <title>A phased Vanilla planifolia genome enables genetic improvement of flavour and production.</title>
        <authorList>
            <person name="Hasing T."/>
            <person name="Tang H."/>
            <person name="Brym M."/>
            <person name="Khazi F."/>
            <person name="Huang T."/>
            <person name="Chambers A.H."/>
        </authorList>
    </citation>
    <scope>NUCLEOTIDE SEQUENCE [LARGE SCALE GENOMIC DNA]</scope>
    <source>
        <tissue evidence="2">Leaf</tissue>
    </source>
</reference>
<accession>A0A835P703</accession>
<keyword evidence="3" id="KW-1185">Reference proteome</keyword>
<name>A0A835P703_VANPL</name>
<dbReference type="Proteomes" id="UP000639772">
    <property type="component" value="Unassembled WGS sequence"/>
</dbReference>
<dbReference type="EMBL" id="JADCNM010000562">
    <property type="protein sequence ID" value="KAG0446614.1"/>
    <property type="molecule type" value="Genomic_DNA"/>
</dbReference>
<proteinExistence type="predicted"/>
<sequence>MAYRAGDFSQDWRPSTGLLSRRCVTDRFRPIGWPEVCGLRWVCHGIKCFEPAWVSISRASGRWWRECGQFSLSAARLYGASRAKLFERNGRIWRRYNRGEAVRDDESGDLRMTCPKEA</sequence>
<evidence type="ECO:0000313" key="2">
    <source>
        <dbReference type="EMBL" id="KAG0446656.1"/>
    </source>
</evidence>
<dbReference type="EMBL" id="JADCNL010000561">
    <property type="protein sequence ID" value="KAG0446656.1"/>
    <property type="molecule type" value="Genomic_DNA"/>
</dbReference>
<organism evidence="2 3">
    <name type="scientific">Vanilla planifolia</name>
    <name type="common">Vanilla</name>
    <dbReference type="NCBI Taxonomy" id="51239"/>
    <lineage>
        <taxon>Eukaryota</taxon>
        <taxon>Viridiplantae</taxon>
        <taxon>Streptophyta</taxon>
        <taxon>Embryophyta</taxon>
        <taxon>Tracheophyta</taxon>
        <taxon>Spermatophyta</taxon>
        <taxon>Magnoliopsida</taxon>
        <taxon>Liliopsida</taxon>
        <taxon>Asparagales</taxon>
        <taxon>Orchidaceae</taxon>
        <taxon>Vanilloideae</taxon>
        <taxon>Vanilleae</taxon>
        <taxon>Vanilla</taxon>
    </lineage>
</organism>